<gene>
    <name evidence="1" type="ORF">H2Rhizo31664e9351_000002</name>
</gene>
<protein>
    <submittedName>
        <fullName evidence="1">Uncharacterized protein</fullName>
    </submittedName>
</protein>
<reference evidence="1" key="1">
    <citation type="submission" date="2019-05" db="EMBL/GenBank/DDBJ databases">
        <title>Metatranscriptomic reconstruction reveals RNA viruses with the potential to shape carbon cycling in soil.</title>
        <authorList>
            <person name="Starr E.P."/>
            <person name="Nuccio E."/>
            <person name="Pett-Ridge J."/>
            <person name="Banfield J.F."/>
            <person name="Firestone M.K."/>
        </authorList>
    </citation>
    <scope>NUCLEOTIDE SEQUENCE</scope>
    <source>
        <strain evidence="1">H2_Rhizo_31_scaffold_664_e_935_1</strain>
    </source>
</reference>
<proteinExistence type="predicted"/>
<evidence type="ECO:0000313" key="1">
    <source>
        <dbReference type="EMBL" id="QDH91239.1"/>
    </source>
</evidence>
<dbReference type="EMBL" id="MN036114">
    <property type="protein sequence ID" value="QDH91239.1"/>
    <property type="molecule type" value="Genomic_RNA"/>
</dbReference>
<name>A0A514DCA2_9VIRU</name>
<accession>A0A514DCA2</accession>
<organism evidence="1">
    <name type="scientific">Leviviridae sp</name>
    <dbReference type="NCBI Taxonomy" id="2027243"/>
    <lineage>
        <taxon>Viruses</taxon>
        <taxon>Riboviria</taxon>
        <taxon>Orthornavirae</taxon>
        <taxon>Lenarviricota</taxon>
        <taxon>Leviviricetes</taxon>
        <taxon>Norzivirales</taxon>
        <taxon>Fiersviridae</taxon>
    </lineage>
</organism>
<sequence length="121" mass="13000">MAFSDPQSITINAVALSLARVAQDPQGTFVTSDGLVGEVIGQANSGKDRFRRVLRLNHSKVAANPFDSSLNALYNMSVYVVVDVPRVGYTVTEQKQVTDGFMTYLTASSGAKMLQLLGGEK</sequence>